<dbReference type="Gene3D" id="2.40.170.20">
    <property type="entry name" value="TonB-dependent receptor, beta-barrel domain"/>
    <property type="match status" value="1"/>
</dbReference>
<dbReference type="PANTHER" id="PTHR30069:SF29">
    <property type="entry name" value="HEMOGLOBIN AND HEMOGLOBIN-HAPTOGLOBIN-BINDING PROTEIN 1-RELATED"/>
    <property type="match status" value="1"/>
</dbReference>
<evidence type="ECO:0000313" key="14">
    <source>
        <dbReference type="EMBL" id="SFT11853.1"/>
    </source>
</evidence>
<evidence type="ECO:0000256" key="4">
    <source>
        <dbReference type="ARBA" id="ARBA00022692"/>
    </source>
</evidence>
<dbReference type="OrthoDB" id="9764669at2"/>
<dbReference type="PROSITE" id="PS52016">
    <property type="entry name" value="TONB_DEPENDENT_REC_3"/>
    <property type="match status" value="1"/>
</dbReference>
<dbReference type="GO" id="GO:0015344">
    <property type="term" value="F:siderophore uptake transmembrane transporter activity"/>
    <property type="evidence" value="ECO:0007669"/>
    <property type="project" value="TreeGrafter"/>
</dbReference>
<organism evidence="14 15">
    <name type="scientific">Zhouia amylolytica</name>
    <dbReference type="NCBI Taxonomy" id="376730"/>
    <lineage>
        <taxon>Bacteria</taxon>
        <taxon>Pseudomonadati</taxon>
        <taxon>Bacteroidota</taxon>
        <taxon>Flavobacteriia</taxon>
        <taxon>Flavobacteriales</taxon>
        <taxon>Flavobacteriaceae</taxon>
        <taxon>Zhouia</taxon>
    </lineage>
</organism>
<keyword evidence="9 10" id="KW-0998">Cell outer membrane</keyword>
<comment type="similarity">
    <text evidence="10 11">Belongs to the TonB-dependent receptor family.</text>
</comment>
<gene>
    <name evidence="14" type="ORF">SAMN04487906_3031</name>
</gene>
<dbReference type="PANTHER" id="PTHR30069">
    <property type="entry name" value="TONB-DEPENDENT OUTER MEMBRANE RECEPTOR"/>
    <property type="match status" value="1"/>
</dbReference>
<accession>A0A1I6VDP7</accession>
<keyword evidence="5" id="KW-0732">Signal</keyword>
<evidence type="ECO:0000256" key="1">
    <source>
        <dbReference type="ARBA" id="ARBA00004571"/>
    </source>
</evidence>
<evidence type="ECO:0000256" key="3">
    <source>
        <dbReference type="ARBA" id="ARBA00022452"/>
    </source>
</evidence>
<dbReference type="AlphaFoldDB" id="A0A1I6VDP7"/>
<dbReference type="SUPFAM" id="SSF56935">
    <property type="entry name" value="Porins"/>
    <property type="match status" value="1"/>
</dbReference>
<comment type="subcellular location">
    <subcellularLocation>
        <location evidence="1 10">Cell outer membrane</location>
        <topology evidence="1 10">Multi-pass membrane protein</topology>
    </subcellularLocation>
</comment>
<dbReference type="Gene3D" id="2.170.130.10">
    <property type="entry name" value="TonB-dependent receptor, plug domain"/>
    <property type="match status" value="1"/>
</dbReference>
<dbReference type="RefSeq" id="WP_074979918.1">
    <property type="nucleotide sequence ID" value="NZ_FPAG01000009.1"/>
</dbReference>
<dbReference type="Pfam" id="PF07715">
    <property type="entry name" value="Plug"/>
    <property type="match status" value="1"/>
</dbReference>
<evidence type="ECO:0000256" key="6">
    <source>
        <dbReference type="ARBA" id="ARBA00023077"/>
    </source>
</evidence>
<keyword evidence="2 10" id="KW-0813">Transport</keyword>
<keyword evidence="7 10" id="KW-0472">Membrane</keyword>
<evidence type="ECO:0000256" key="2">
    <source>
        <dbReference type="ARBA" id="ARBA00022448"/>
    </source>
</evidence>
<feature type="domain" description="TonB-dependent receptor plug" evidence="13">
    <location>
        <begin position="113"/>
        <end position="220"/>
    </location>
</feature>
<name>A0A1I6VDP7_9FLAO</name>
<dbReference type="Proteomes" id="UP000183209">
    <property type="component" value="Unassembled WGS sequence"/>
</dbReference>
<dbReference type="Pfam" id="PF00593">
    <property type="entry name" value="TonB_dep_Rec_b-barrel"/>
    <property type="match status" value="1"/>
</dbReference>
<evidence type="ECO:0000256" key="5">
    <source>
        <dbReference type="ARBA" id="ARBA00022729"/>
    </source>
</evidence>
<keyword evidence="4 10" id="KW-0812">Transmembrane</keyword>
<dbReference type="InterPro" id="IPR039426">
    <property type="entry name" value="TonB-dep_rcpt-like"/>
</dbReference>
<keyword evidence="3 10" id="KW-1134">Transmembrane beta strand</keyword>
<dbReference type="EMBL" id="FPAG01000009">
    <property type="protein sequence ID" value="SFT11853.1"/>
    <property type="molecule type" value="Genomic_DNA"/>
</dbReference>
<evidence type="ECO:0000256" key="11">
    <source>
        <dbReference type="RuleBase" id="RU003357"/>
    </source>
</evidence>
<dbReference type="PROSITE" id="PS01156">
    <property type="entry name" value="TONB_DEPENDENT_REC_2"/>
    <property type="match status" value="1"/>
</dbReference>
<dbReference type="InterPro" id="IPR037066">
    <property type="entry name" value="Plug_dom_sf"/>
</dbReference>
<evidence type="ECO:0000256" key="10">
    <source>
        <dbReference type="PROSITE-ProRule" id="PRU01360"/>
    </source>
</evidence>
<reference evidence="14 15" key="1">
    <citation type="submission" date="2016-10" db="EMBL/GenBank/DDBJ databases">
        <authorList>
            <person name="de Groot N.N."/>
        </authorList>
    </citation>
    <scope>NUCLEOTIDE SEQUENCE [LARGE SCALE GENOMIC DNA]</scope>
    <source>
        <strain evidence="14 15">CGMCC 1.6114</strain>
    </source>
</reference>
<keyword evidence="8 14" id="KW-0675">Receptor</keyword>
<protein>
    <submittedName>
        <fullName evidence="14">Hemoglobin/transferrin/lactoferrin receptor protein</fullName>
    </submittedName>
</protein>
<dbReference type="InterPro" id="IPR036942">
    <property type="entry name" value="Beta-barrel_TonB_sf"/>
</dbReference>
<dbReference type="GO" id="GO:0009279">
    <property type="term" value="C:cell outer membrane"/>
    <property type="evidence" value="ECO:0007669"/>
    <property type="project" value="UniProtKB-SubCell"/>
</dbReference>
<evidence type="ECO:0000256" key="9">
    <source>
        <dbReference type="ARBA" id="ARBA00023237"/>
    </source>
</evidence>
<feature type="domain" description="TonB-dependent receptor-like beta-barrel" evidence="12">
    <location>
        <begin position="316"/>
        <end position="776"/>
    </location>
</feature>
<evidence type="ECO:0000256" key="7">
    <source>
        <dbReference type="ARBA" id="ARBA00023136"/>
    </source>
</evidence>
<dbReference type="InterPro" id="IPR012910">
    <property type="entry name" value="Plug_dom"/>
</dbReference>
<sequence>MKEIVLAGLLALWFCEINAQVLRVKDAETLQPLEQVIVMSDSPKKYVYTNAKGQADISEFKGADIIEIRLLGYVTQSVSFLSLEQHGFELFMIPSDISLDQVVVAATRWGESKAKIPFKISTITPREVAIQNPQTAADLLGASGDVYIQKSQQGGGSPMIRGFSANRLMYAVDGVRMNTAIFRSGNLQNVISLDPFAMQNTEVLFGSGSVIYGSDAIGGVMSFHTLTPEFSLDEETLVSGKGIVRYASANDEKTAHFDINVGWDKWAIVTSVSSYDFGDLEMGAYGPDDYLRDFYVIRENNEDVVVTNDNPDKQVPSGYTQMNLMQKIRFKPNESWDFQYGFHYSETSDYARYDRHIRTRNGQPRSAEWSYGPQIWMMNNLTITNEAEQGIYDHMSLRIAHQHFEESRIDRDFNDLDRSTREERLNAISVNADFIKEFKNESKFLYGAELVFNDVNSTGQQENIETGAVSKGPSRYPDSQWWSYGIYGVYEYVVSEVLGLHAGMRYNQYVLDADFSNNMNYYPIPESNAYISNGALTGSLGLVYTPDDSWSLTAKLATAFRSPNVDDIGKVFDSEPGAVVVPNPDLKAEYAYTAEVGVSKIVDDKLRVDFSAYYTLLDDALVRRDFTMSGQDSIVYDGELSKVQAIQNGAQAEVYGVQLGLEAKLAKGFSLLSKLNLQKGEEELDNGEKSPSRHAAPFFGITKFTYHVNKLNMQLYTVYNGGRSYEDLPVGEQGKDYLYAKDDNGNPYAPAWYTLNFKATQQLSEVLALTAGLENITDRRYRPYSSGMAGAGRNFIVALRAAF</sequence>
<evidence type="ECO:0000313" key="15">
    <source>
        <dbReference type="Proteomes" id="UP000183209"/>
    </source>
</evidence>
<evidence type="ECO:0000256" key="8">
    <source>
        <dbReference type="ARBA" id="ARBA00023170"/>
    </source>
</evidence>
<keyword evidence="6 11" id="KW-0798">TonB box</keyword>
<dbReference type="GO" id="GO:0044718">
    <property type="term" value="P:siderophore transmembrane transport"/>
    <property type="evidence" value="ECO:0007669"/>
    <property type="project" value="TreeGrafter"/>
</dbReference>
<dbReference type="InterPro" id="IPR000531">
    <property type="entry name" value="Beta-barrel_TonB"/>
</dbReference>
<evidence type="ECO:0000259" key="12">
    <source>
        <dbReference type="Pfam" id="PF00593"/>
    </source>
</evidence>
<dbReference type="InterPro" id="IPR010917">
    <property type="entry name" value="TonB_rcpt_CS"/>
</dbReference>
<proteinExistence type="inferred from homology"/>
<evidence type="ECO:0000259" key="13">
    <source>
        <dbReference type="Pfam" id="PF07715"/>
    </source>
</evidence>